<gene>
    <name evidence="2" type="ORF">NLI96_g11074</name>
</gene>
<evidence type="ECO:0000313" key="3">
    <source>
        <dbReference type="Proteomes" id="UP001212997"/>
    </source>
</evidence>
<protein>
    <recommendedName>
        <fullName evidence="1">Fungal-type protein kinase domain-containing protein</fullName>
    </recommendedName>
</protein>
<dbReference type="InterPro" id="IPR040976">
    <property type="entry name" value="Pkinase_fungal"/>
</dbReference>
<dbReference type="Proteomes" id="UP001212997">
    <property type="component" value="Unassembled WGS sequence"/>
</dbReference>
<keyword evidence="3" id="KW-1185">Reference proteome</keyword>
<accession>A0AAD5UUV0</accession>
<proteinExistence type="predicted"/>
<reference evidence="2" key="1">
    <citation type="submission" date="2022-07" db="EMBL/GenBank/DDBJ databases">
        <title>Genome Sequence of Physisporinus lineatus.</title>
        <authorList>
            <person name="Buettner E."/>
        </authorList>
    </citation>
    <scope>NUCLEOTIDE SEQUENCE</scope>
    <source>
        <strain evidence="2">VT162</strain>
    </source>
</reference>
<sequence length="421" mass="48485">MAHNGYVLDWMDRYFIEVRHGDFMNRFCRMGEIPSATRSQYRGFDGILEENPLMHDISLCSHLISFLESSLSGDHCEIRPTFATSKSQTDNLTFDLAVLFKEDPESQYTNGEPPVSTFRSGNPIIRIFVPINVEMKRGYNAFGRISSTELLPENTTSKRSRRRMVEHASKVQRFGHRLHLFSVHIYRRSARLLRWDSSGVVVTEAFDYTQYPHLLLDFLHHVSRMDNEQLGFDPTILPASEVELQIISDYSPEERHRAMFDKAFSEPSKIQKVFVEGTEFLIGDPHSERQEVVGRRSKCYMAFDLGRRTLCHMKDGWRLSKDHPEWETYRVLKIHGVPHIAALVAGCDVNQQATITQDMINANDLDSNWVEGRVHCRIVTEEVGAALTEYQNSAELCTLVFSAFEGESLHATEYRYGYLAE</sequence>
<comment type="caution">
    <text evidence="2">The sequence shown here is derived from an EMBL/GenBank/DDBJ whole genome shotgun (WGS) entry which is preliminary data.</text>
</comment>
<dbReference type="EMBL" id="JANAWD010000693">
    <property type="protein sequence ID" value="KAJ3476563.1"/>
    <property type="molecule type" value="Genomic_DNA"/>
</dbReference>
<organism evidence="2 3">
    <name type="scientific">Meripilus lineatus</name>
    <dbReference type="NCBI Taxonomy" id="2056292"/>
    <lineage>
        <taxon>Eukaryota</taxon>
        <taxon>Fungi</taxon>
        <taxon>Dikarya</taxon>
        <taxon>Basidiomycota</taxon>
        <taxon>Agaricomycotina</taxon>
        <taxon>Agaricomycetes</taxon>
        <taxon>Polyporales</taxon>
        <taxon>Meripilaceae</taxon>
        <taxon>Meripilus</taxon>
    </lineage>
</organism>
<dbReference type="AlphaFoldDB" id="A0AAD5UUV0"/>
<name>A0AAD5UUV0_9APHY</name>
<dbReference type="Pfam" id="PF17667">
    <property type="entry name" value="Pkinase_fungal"/>
    <property type="match status" value="1"/>
</dbReference>
<evidence type="ECO:0000259" key="1">
    <source>
        <dbReference type="Pfam" id="PF17667"/>
    </source>
</evidence>
<feature type="domain" description="Fungal-type protein kinase" evidence="1">
    <location>
        <begin position="155"/>
        <end position="400"/>
    </location>
</feature>
<evidence type="ECO:0000313" key="2">
    <source>
        <dbReference type="EMBL" id="KAJ3476563.1"/>
    </source>
</evidence>